<dbReference type="PANTHER" id="PTHR24422:SF21">
    <property type="entry name" value="CHEMOTAXIS PROTEIN METHYLTRANSFERASE 1"/>
    <property type="match status" value="1"/>
</dbReference>
<dbReference type="PANTHER" id="PTHR24422">
    <property type="entry name" value="CHEMOTAXIS PROTEIN METHYLTRANSFERASE"/>
    <property type="match status" value="1"/>
</dbReference>
<keyword evidence="3" id="KW-1185">Reference proteome</keyword>
<dbReference type="InterPro" id="IPR029063">
    <property type="entry name" value="SAM-dependent_MTases_sf"/>
</dbReference>
<name>A0A5C6U999_9SPHN</name>
<reference evidence="2 3" key="1">
    <citation type="submission" date="2019-08" db="EMBL/GenBank/DDBJ databases">
        <title>Sphingorhabdus soil sp. nov., isolated from arctic soil.</title>
        <authorList>
            <person name="Liu Y."/>
        </authorList>
    </citation>
    <scope>NUCLEOTIDE SEQUENCE [LARGE SCALE GENOMIC DNA]</scope>
    <source>
        <strain evidence="2 3">D-2Q-5-6</strain>
    </source>
</reference>
<accession>A0A5C6U999</accession>
<proteinExistence type="predicted"/>
<dbReference type="InterPro" id="IPR050903">
    <property type="entry name" value="Bact_Chemotaxis_MeTrfase"/>
</dbReference>
<dbReference type="SUPFAM" id="SSF53335">
    <property type="entry name" value="S-adenosyl-L-methionine-dependent methyltransferases"/>
    <property type="match status" value="1"/>
</dbReference>
<sequence length="287" mass="32009">MTPGDNEGACRILVGLLEARTGQALAPDRIWRIETALKPVMRNHAIDTLDSLVAKLASEGNRGLVDEVIDALLNNESYFFRDHIVFDELNDRVFEDLRVSNAATRTMSVWMAGCSTGQEAYSIAMMLADAPHKWRGWTIRLVATDISHSAIVKAQSGLYTQFEIQRGLSVTRMVRWFDQEGSDWRIKEELRNRVDFYQHSLLSQAPPAGPFDVILCRNVLLYFAKAVRTEVFSRLHSVLARNGVLGLGAGETILGQTEDFVPSGTYRGLYRRADAPAARARPIAAAK</sequence>
<dbReference type="SUPFAM" id="SSF47757">
    <property type="entry name" value="Chemotaxis receptor methyltransferase CheR, N-terminal domain"/>
    <property type="match status" value="1"/>
</dbReference>
<evidence type="ECO:0000313" key="2">
    <source>
        <dbReference type="EMBL" id="TXC69010.1"/>
    </source>
</evidence>
<dbReference type="EMBL" id="VOPY01000002">
    <property type="protein sequence ID" value="TXC69010.1"/>
    <property type="molecule type" value="Genomic_DNA"/>
</dbReference>
<organism evidence="2 3">
    <name type="scientific">Flavisphingopyxis soli</name>
    <dbReference type="NCBI Taxonomy" id="2601267"/>
    <lineage>
        <taxon>Bacteria</taxon>
        <taxon>Pseudomonadati</taxon>
        <taxon>Pseudomonadota</taxon>
        <taxon>Alphaproteobacteria</taxon>
        <taxon>Sphingomonadales</taxon>
        <taxon>Sphingopyxidaceae</taxon>
        <taxon>Flavisphingopyxis</taxon>
    </lineage>
</organism>
<dbReference type="OrthoDB" id="9816309at2"/>
<dbReference type="PRINTS" id="PR00996">
    <property type="entry name" value="CHERMTFRASE"/>
</dbReference>
<dbReference type="SMART" id="SM00138">
    <property type="entry name" value="MeTrc"/>
    <property type="match status" value="1"/>
</dbReference>
<dbReference type="InterPro" id="IPR022642">
    <property type="entry name" value="CheR_C"/>
</dbReference>
<dbReference type="GO" id="GO:0032259">
    <property type="term" value="P:methylation"/>
    <property type="evidence" value="ECO:0007669"/>
    <property type="project" value="UniProtKB-KW"/>
</dbReference>
<keyword evidence="2" id="KW-0489">Methyltransferase</keyword>
<keyword evidence="2" id="KW-0808">Transferase</keyword>
<dbReference type="PROSITE" id="PS50123">
    <property type="entry name" value="CHER"/>
    <property type="match status" value="1"/>
</dbReference>
<dbReference type="GO" id="GO:0008757">
    <property type="term" value="F:S-adenosylmethionine-dependent methyltransferase activity"/>
    <property type="evidence" value="ECO:0007669"/>
    <property type="project" value="InterPro"/>
</dbReference>
<feature type="domain" description="CheR-type methyltransferase" evidence="1">
    <location>
        <begin position="16"/>
        <end position="260"/>
    </location>
</feature>
<comment type="caution">
    <text evidence="2">The sequence shown here is derived from an EMBL/GenBank/DDBJ whole genome shotgun (WGS) entry which is preliminary data.</text>
</comment>
<dbReference type="AlphaFoldDB" id="A0A5C6U999"/>
<evidence type="ECO:0000313" key="3">
    <source>
        <dbReference type="Proteomes" id="UP000321129"/>
    </source>
</evidence>
<dbReference type="RefSeq" id="WP_147122964.1">
    <property type="nucleotide sequence ID" value="NZ_VOPY01000002.1"/>
</dbReference>
<dbReference type="InterPro" id="IPR000780">
    <property type="entry name" value="CheR_MeTrfase"/>
</dbReference>
<dbReference type="Proteomes" id="UP000321129">
    <property type="component" value="Unassembled WGS sequence"/>
</dbReference>
<dbReference type="Pfam" id="PF01739">
    <property type="entry name" value="CheR"/>
    <property type="match status" value="1"/>
</dbReference>
<gene>
    <name evidence="2" type="ORF">FSZ31_08710</name>
</gene>
<dbReference type="Gene3D" id="3.40.50.150">
    <property type="entry name" value="Vaccinia Virus protein VP39"/>
    <property type="match status" value="1"/>
</dbReference>
<evidence type="ECO:0000259" key="1">
    <source>
        <dbReference type="PROSITE" id="PS50123"/>
    </source>
</evidence>
<protein>
    <submittedName>
        <fullName evidence="2">Protein-glutamate O-methyltransferase CheR</fullName>
    </submittedName>
</protein>